<comment type="subcellular location">
    <subcellularLocation>
        <location evidence="1">Cell inner membrane</location>
        <topology evidence="1">Multi-pass membrane protein</topology>
    </subcellularLocation>
</comment>
<dbReference type="AlphaFoldDB" id="A0AA97AHJ0"/>
<dbReference type="PRINTS" id="PR01439">
    <property type="entry name" value="CELLSNTHASEA"/>
</dbReference>
<dbReference type="Pfam" id="PF07238">
    <property type="entry name" value="PilZ"/>
    <property type="match status" value="1"/>
</dbReference>
<keyword evidence="11" id="KW-0973">c-di-GMP</keyword>
<keyword evidence="6 11" id="KW-0812">Transmembrane</keyword>
<keyword evidence="2 11" id="KW-1003">Cell membrane</keyword>
<evidence type="ECO:0000256" key="3">
    <source>
        <dbReference type="ARBA" id="ARBA00022519"/>
    </source>
</evidence>
<comment type="catalytic activity">
    <reaction evidence="10 11">
        <text>[(1-&gt;4)-beta-D-glucosyl](n) + UDP-alpha-D-glucose = [(1-&gt;4)-beta-D-glucosyl](n+1) + UDP + H(+)</text>
        <dbReference type="Rhea" id="RHEA:19929"/>
        <dbReference type="Rhea" id="RHEA-COMP:10033"/>
        <dbReference type="Rhea" id="RHEA-COMP:10034"/>
        <dbReference type="ChEBI" id="CHEBI:15378"/>
        <dbReference type="ChEBI" id="CHEBI:18246"/>
        <dbReference type="ChEBI" id="CHEBI:58223"/>
        <dbReference type="ChEBI" id="CHEBI:58885"/>
        <dbReference type="EC" id="2.4.1.12"/>
    </reaction>
</comment>
<dbReference type="InterPro" id="IPR001173">
    <property type="entry name" value="Glyco_trans_2-like"/>
</dbReference>
<dbReference type="Gene3D" id="3.90.550.10">
    <property type="entry name" value="Spore Coat Polysaccharide Biosynthesis Protein SpsA, Chain A"/>
    <property type="match status" value="1"/>
</dbReference>
<dbReference type="PANTHER" id="PTHR43867:SF2">
    <property type="entry name" value="CELLULOSE SYNTHASE CATALYTIC SUBUNIT A [UDP-FORMING]"/>
    <property type="match status" value="1"/>
</dbReference>
<evidence type="ECO:0000256" key="7">
    <source>
        <dbReference type="ARBA" id="ARBA00022916"/>
    </source>
</evidence>
<comment type="cofactor">
    <cofactor evidence="11">
        <name>Mg(2+)</name>
        <dbReference type="ChEBI" id="CHEBI:18420"/>
    </cofactor>
</comment>
<evidence type="ECO:0000256" key="10">
    <source>
        <dbReference type="ARBA" id="ARBA00048682"/>
    </source>
</evidence>
<proteinExistence type="predicted"/>
<dbReference type="InterPro" id="IPR050321">
    <property type="entry name" value="Glycosyltr_2/OpgH_subfam"/>
</dbReference>
<comment type="pathway">
    <text evidence="11">Glycan metabolism; bacterial cellulose biosynthesis.</text>
</comment>
<keyword evidence="5 11" id="KW-0808">Transferase</keyword>
<evidence type="ECO:0000256" key="8">
    <source>
        <dbReference type="ARBA" id="ARBA00022989"/>
    </source>
</evidence>
<dbReference type="PANTHER" id="PTHR43867">
    <property type="entry name" value="CELLULOSE SYNTHASE CATALYTIC SUBUNIT A [UDP-FORMING]"/>
    <property type="match status" value="1"/>
</dbReference>
<keyword evidence="8 11" id="KW-1133">Transmembrane helix</keyword>
<evidence type="ECO:0000256" key="2">
    <source>
        <dbReference type="ARBA" id="ARBA00022475"/>
    </source>
</evidence>
<dbReference type="NCBIfam" id="TIGR03030">
    <property type="entry name" value="CelA"/>
    <property type="match status" value="1"/>
</dbReference>
<feature type="transmembrane region" description="Helical" evidence="11">
    <location>
        <begin position="88"/>
        <end position="106"/>
    </location>
</feature>
<feature type="transmembrane region" description="Helical" evidence="11">
    <location>
        <begin position="57"/>
        <end position="76"/>
    </location>
</feature>
<feature type="transmembrane region" description="Helical" evidence="11">
    <location>
        <begin position="34"/>
        <end position="51"/>
    </location>
</feature>
<dbReference type="RefSeq" id="WP_316434343.1">
    <property type="nucleotide sequence ID" value="NZ_CP053586.1"/>
</dbReference>
<accession>A0AA97AHJ0</accession>
<dbReference type="EMBL" id="CP053586">
    <property type="protein sequence ID" value="WNZ22801.1"/>
    <property type="molecule type" value="Genomic_DNA"/>
</dbReference>
<evidence type="ECO:0000256" key="6">
    <source>
        <dbReference type="ARBA" id="ARBA00022692"/>
    </source>
</evidence>
<dbReference type="GO" id="GO:0035438">
    <property type="term" value="F:cyclic-di-GMP binding"/>
    <property type="evidence" value="ECO:0007669"/>
    <property type="project" value="InterPro"/>
</dbReference>
<evidence type="ECO:0000313" key="14">
    <source>
        <dbReference type="EMBL" id="WNZ22801.1"/>
    </source>
</evidence>
<evidence type="ECO:0000256" key="9">
    <source>
        <dbReference type="ARBA" id="ARBA00023136"/>
    </source>
</evidence>
<dbReference type="Gene3D" id="2.40.10.220">
    <property type="entry name" value="predicted glycosyltransferase like domains"/>
    <property type="match status" value="1"/>
</dbReference>
<keyword evidence="3 11" id="KW-0997">Cell inner membrane</keyword>
<comment type="function">
    <text evidence="11">Catalytic subunit of cellulose synthase. It polymerizes uridine 5'-diphosphate glucose to cellulose.</text>
</comment>
<evidence type="ECO:0000256" key="5">
    <source>
        <dbReference type="ARBA" id="ARBA00022679"/>
    </source>
</evidence>
<gene>
    <name evidence="14" type="primary">bcsA</name>
    <name evidence="14" type="ORF">HJG54_07990</name>
</gene>
<feature type="transmembrane region" description="Helical" evidence="11">
    <location>
        <begin position="569"/>
        <end position="587"/>
    </location>
</feature>
<name>A0AA97AHJ0_9CYAN</name>
<feature type="transmembrane region" description="Helical" evidence="11">
    <location>
        <begin position="536"/>
        <end position="557"/>
    </location>
</feature>
<feature type="domain" description="Glycosyltransferase 2-like" evidence="13">
    <location>
        <begin position="252"/>
        <end position="468"/>
    </location>
</feature>
<dbReference type="InterPro" id="IPR003919">
    <property type="entry name" value="Cell_synth_A"/>
</dbReference>
<evidence type="ECO:0000256" key="4">
    <source>
        <dbReference type="ARBA" id="ARBA00022676"/>
    </source>
</evidence>
<keyword evidence="9 11" id="KW-0472">Membrane</keyword>
<dbReference type="GO" id="GO:0016760">
    <property type="term" value="F:cellulose synthase (UDP-forming) activity"/>
    <property type="evidence" value="ECO:0007669"/>
    <property type="project" value="UniProtKB-EC"/>
</dbReference>
<keyword evidence="7 11" id="KW-0135">Cellulose biosynthesis</keyword>
<evidence type="ECO:0000259" key="13">
    <source>
        <dbReference type="Pfam" id="PF13632"/>
    </source>
</evidence>
<dbReference type="CDD" id="cd06421">
    <property type="entry name" value="CESA_CelA_like"/>
    <property type="match status" value="1"/>
</dbReference>
<feature type="domain" description="PilZ" evidence="12">
    <location>
        <begin position="591"/>
        <end position="688"/>
    </location>
</feature>
<dbReference type="InterPro" id="IPR009875">
    <property type="entry name" value="PilZ_domain"/>
</dbReference>
<reference evidence="14" key="1">
    <citation type="submission" date="2020-05" db="EMBL/GenBank/DDBJ databases">
        <authorList>
            <person name="Zhu T."/>
            <person name="Keshari N."/>
            <person name="Lu X."/>
        </authorList>
    </citation>
    <scope>NUCLEOTIDE SEQUENCE</scope>
    <source>
        <strain evidence="14">NK1-12</strain>
    </source>
</reference>
<keyword evidence="4 11" id="KW-0328">Glycosyltransferase</keyword>
<sequence length="851" mass="96846">MTTTPSYRPPWLIRRLEALPNGLERLLPWADKRYLFWLVILLLVMSIPLIVTPLQLWQQLVLAVGLILFSTLVLRFEHRHPQQRVSEYLHLILAWLSIVTTLRYLFYRTAYTLNLDSWLEGFFSLLLFAAELYAIATLLLSYFQTLRLRDRQPVDIRGVPAAQLFSVDVYIPTYNEDVAIVRKTALAALALDYPADKKRVYILDDGRKFPERREQLYLMCQELGCTLITRDNNDHAKAGNINHAMHLTQGELILILDCDHIPSRQFLQQTVGFFYSPKVALVQTPHWFYNPDPFERNLLTQGRIPALNELFYKVIQKGNDFWNAAFFCGSAAVVRKDYVLEVGGIAVETVTEDCHTSLRLHSQGYDSVYYDKIMVAGLAPERFSSYVGQQVRWARGMAQILRLENPLFNPKLKLTIPQRLCYFSATSHFFFGFPRLMYALAPILFLLFGLNLVRGLGVETLAYAIPHIVLGLNANHITNKGARFSFWNEIFEYAMAFQDGMVTMLAVINPKLGRFNVTDKGVSVTQRYFDWSSTRIPFLLVLLLVLSLLAVPFWLVLRPEFTEATVINAFWALFNLVLLGTALLVGLEQPQLRRAHRLHRQITAEIQTTDDSRLSGTTLDVSESGAQILVEGNPNLPDVVELELIGDFGRRVRLTGQIIRRIPADANQTLLAVDFVDVSPSQYDALVLVLYSDVNQWYTQERQEVDRPLHSFQFLISGLGRVFREVQPAKSAPVRKQIRAAAQIYWNERYYPGIATEMSSRSLKVELDDCPPELAALRRSTVPVGVVLSQTASDPNPAQLLAQIDAIGTRQMTLVNGAVQASAAMPIELSFPQALDLQQGWQIRQLLKQLE</sequence>
<dbReference type="SUPFAM" id="SSF53448">
    <property type="entry name" value="Nucleotide-diphospho-sugar transferases"/>
    <property type="match status" value="1"/>
</dbReference>
<organism evidence="14">
    <name type="scientific">Leptolyngbya sp. NK1-12</name>
    <dbReference type="NCBI Taxonomy" id="2547451"/>
    <lineage>
        <taxon>Bacteria</taxon>
        <taxon>Bacillati</taxon>
        <taxon>Cyanobacteriota</taxon>
        <taxon>Cyanophyceae</taxon>
        <taxon>Leptolyngbyales</taxon>
        <taxon>Leptolyngbyaceae</taxon>
        <taxon>Leptolyngbya group</taxon>
        <taxon>Leptolyngbya</taxon>
    </lineage>
</organism>
<dbReference type="EC" id="2.4.1.12" evidence="11"/>
<evidence type="ECO:0000259" key="12">
    <source>
        <dbReference type="Pfam" id="PF07238"/>
    </source>
</evidence>
<evidence type="ECO:0000256" key="11">
    <source>
        <dbReference type="RuleBase" id="RU365020"/>
    </source>
</evidence>
<feature type="transmembrane region" description="Helical" evidence="11">
    <location>
        <begin position="118"/>
        <end position="143"/>
    </location>
</feature>
<evidence type="ECO:0000256" key="1">
    <source>
        <dbReference type="ARBA" id="ARBA00004429"/>
    </source>
</evidence>
<dbReference type="GO" id="GO:0005886">
    <property type="term" value="C:plasma membrane"/>
    <property type="evidence" value="ECO:0007669"/>
    <property type="project" value="UniProtKB-SubCell"/>
</dbReference>
<feature type="transmembrane region" description="Helical" evidence="11">
    <location>
        <begin position="436"/>
        <end position="453"/>
    </location>
</feature>
<protein>
    <recommendedName>
        <fullName evidence="11">Cellulose synthase catalytic subunit [UDP-forming]</fullName>
        <ecNumber evidence="11">2.4.1.12</ecNumber>
    </recommendedName>
</protein>
<dbReference type="GO" id="GO:0006011">
    <property type="term" value="P:UDP-alpha-D-glucose metabolic process"/>
    <property type="evidence" value="ECO:0007669"/>
    <property type="project" value="InterPro"/>
</dbReference>
<dbReference type="InterPro" id="IPR029044">
    <property type="entry name" value="Nucleotide-diphossugar_trans"/>
</dbReference>
<dbReference type="GO" id="GO:0030244">
    <property type="term" value="P:cellulose biosynthetic process"/>
    <property type="evidence" value="ECO:0007669"/>
    <property type="project" value="UniProtKB-KW"/>
</dbReference>
<dbReference type="SUPFAM" id="SSF141371">
    <property type="entry name" value="PilZ domain-like"/>
    <property type="match status" value="1"/>
</dbReference>
<dbReference type="Pfam" id="PF13632">
    <property type="entry name" value="Glyco_trans_2_3"/>
    <property type="match status" value="1"/>
</dbReference>